<reference evidence="3 4" key="1">
    <citation type="submission" date="2016-10" db="EMBL/GenBank/DDBJ databases">
        <title>Reductive evolution of mitochondrial metabolism and differential evolution of invasion-related proteins in Cryptosporidium.</title>
        <authorList>
            <person name="Liu S."/>
            <person name="Roellig D.M."/>
            <person name="Guo Y."/>
            <person name="Li N."/>
            <person name="Frace M.A."/>
            <person name="Tang K."/>
            <person name="Zhang L."/>
            <person name="Feng Y."/>
            <person name="Xiao L."/>
        </authorList>
    </citation>
    <scope>NUCLEOTIDE SEQUENCE [LARGE SCALE GENOMIC DNA]</scope>
    <source>
        <strain evidence="3">39726</strain>
    </source>
</reference>
<accession>A0A1J4MEL3</accession>
<evidence type="ECO:0000313" key="4">
    <source>
        <dbReference type="Proteomes" id="UP000186176"/>
    </source>
</evidence>
<evidence type="ECO:0000256" key="1">
    <source>
        <dbReference type="SAM" id="MobiDB-lite"/>
    </source>
</evidence>
<dbReference type="EMBL" id="LRBP01000027">
    <property type="protein sequence ID" value="OII71907.1"/>
    <property type="molecule type" value="Genomic_DNA"/>
</dbReference>
<feature type="region of interest" description="Disordered" evidence="1">
    <location>
        <begin position="72"/>
        <end position="92"/>
    </location>
</feature>
<feature type="signal peptide" evidence="2">
    <location>
        <begin position="1"/>
        <end position="17"/>
    </location>
</feature>
<sequence length="260" mass="29324">MSLYVYILFLLLIGVFTRNPSSFTNVCKKESQYNLVLENVSILKVRASAPSGKFCPKCGSRILRIGCRCPPTNRPESSTPRGEESRSKRRNPKTGRATFSLMVFGPERSGPNQSLTEIKDPRVKSKLISEKQQQISSFKKSISEIKDSLDASLASFIANCNPLFTGYFSTLEDDELKEAIVEVLLNFVGIRMFEEKMPFLTDKKDLKQLMGSSGMSIEELAILLESCSELSLTLMNNFASMFDKKEKVKELRQEIEMLKS</sequence>
<feature type="chain" id="PRO_5012633771" evidence="2">
    <location>
        <begin position="18"/>
        <end position="260"/>
    </location>
</feature>
<keyword evidence="2" id="KW-0732">Signal</keyword>
<dbReference type="VEuPathDB" id="CryptoDB:cubi_00715"/>
<gene>
    <name evidence="3" type="ORF">cubi_00715</name>
</gene>
<name>A0A1J4MEL3_9CRYT</name>
<comment type="caution">
    <text evidence="3">The sequence shown here is derived from an EMBL/GenBank/DDBJ whole genome shotgun (WGS) entry which is preliminary data.</text>
</comment>
<dbReference type="Proteomes" id="UP000186176">
    <property type="component" value="Unassembled WGS sequence"/>
</dbReference>
<keyword evidence="4" id="KW-1185">Reference proteome</keyword>
<evidence type="ECO:0000256" key="2">
    <source>
        <dbReference type="SAM" id="SignalP"/>
    </source>
</evidence>
<organism evidence="3 4">
    <name type="scientific">Cryptosporidium ubiquitum</name>
    <dbReference type="NCBI Taxonomy" id="857276"/>
    <lineage>
        <taxon>Eukaryota</taxon>
        <taxon>Sar</taxon>
        <taxon>Alveolata</taxon>
        <taxon>Apicomplexa</taxon>
        <taxon>Conoidasida</taxon>
        <taxon>Coccidia</taxon>
        <taxon>Eucoccidiorida</taxon>
        <taxon>Eimeriorina</taxon>
        <taxon>Cryptosporidiidae</taxon>
        <taxon>Cryptosporidium</taxon>
    </lineage>
</organism>
<evidence type="ECO:0000313" key="3">
    <source>
        <dbReference type="EMBL" id="OII71907.1"/>
    </source>
</evidence>
<protein>
    <submittedName>
        <fullName evidence="3">Uncharacterized protein</fullName>
    </submittedName>
</protein>
<dbReference type="GeneID" id="39977507"/>
<proteinExistence type="predicted"/>
<dbReference type="OrthoDB" id="344241at2759"/>
<dbReference type="RefSeq" id="XP_028873526.1">
    <property type="nucleotide sequence ID" value="XM_029017728.1"/>
</dbReference>
<dbReference type="AlphaFoldDB" id="A0A1J4MEL3"/>